<evidence type="ECO:0000313" key="2">
    <source>
        <dbReference type="EMBL" id="GGE14184.1"/>
    </source>
</evidence>
<keyword evidence="1" id="KW-0812">Transmembrane</keyword>
<comment type="caution">
    <text evidence="2">The sequence shown here is derived from an EMBL/GenBank/DDBJ whole genome shotgun (WGS) entry which is preliminary data.</text>
</comment>
<feature type="transmembrane region" description="Helical" evidence="1">
    <location>
        <begin position="70"/>
        <end position="90"/>
    </location>
</feature>
<keyword evidence="3" id="KW-1185">Reference proteome</keyword>
<dbReference type="Proteomes" id="UP000614460">
    <property type="component" value="Unassembled WGS sequence"/>
</dbReference>
<sequence length="173" mass="20759">MARLSRPGMSFPRLDLKDNVFQIMIFEKEEKKSLRVRLVKSINHGFNIYDKLPIGIKHLFKWYFIFRNLGIKYLLFLVIKLPIYFISLLFKRMFLLRPIIGLCGLIYEFFAKVLRYGLFGNVITQGYHIAFPDLAKPSLPVIYYWEYSLKSIDKYLKDLRLELSVFIIWYIIK</sequence>
<dbReference type="RefSeq" id="WP_182498757.1">
    <property type="nucleotide sequence ID" value="NZ_BMKM01000002.1"/>
</dbReference>
<reference evidence="2" key="1">
    <citation type="journal article" date="2014" name="Int. J. Syst. Evol. Microbiol.">
        <title>Complete genome sequence of Corynebacterium casei LMG S-19264T (=DSM 44701T), isolated from a smear-ripened cheese.</title>
        <authorList>
            <consortium name="US DOE Joint Genome Institute (JGI-PGF)"/>
            <person name="Walter F."/>
            <person name="Albersmeier A."/>
            <person name="Kalinowski J."/>
            <person name="Ruckert C."/>
        </authorList>
    </citation>
    <scope>NUCLEOTIDE SEQUENCE</scope>
    <source>
        <strain evidence="2">CGMCC 1.15966</strain>
    </source>
</reference>
<dbReference type="AlphaFoldDB" id="A0A8H9FZU7"/>
<gene>
    <name evidence="2" type="ORF">GCM10011516_09980</name>
</gene>
<name>A0A8H9FZU7_9SPHI</name>
<accession>A0A8H9FZU7</accession>
<protein>
    <submittedName>
        <fullName evidence="2">Uncharacterized protein</fullName>
    </submittedName>
</protein>
<keyword evidence="1" id="KW-1133">Transmembrane helix</keyword>
<proteinExistence type="predicted"/>
<dbReference type="EMBL" id="BMKM01000002">
    <property type="protein sequence ID" value="GGE14184.1"/>
    <property type="molecule type" value="Genomic_DNA"/>
</dbReference>
<keyword evidence="1" id="KW-0472">Membrane</keyword>
<evidence type="ECO:0000256" key="1">
    <source>
        <dbReference type="SAM" id="Phobius"/>
    </source>
</evidence>
<organism evidence="2 3">
    <name type="scientific">Sphingobacterium cellulitidis</name>
    <dbReference type="NCBI Taxonomy" id="1768011"/>
    <lineage>
        <taxon>Bacteria</taxon>
        <taxon>Pseudomonadati</taxon>
        <taxon>Bacteroidota</taxon>
        <taxon>Sphingobacteriia</taxon>
        <taxon>Sphingobacteriales</taxon>
        <taxon>Sphingobacteriaceae</taxon>
        <taxon>Sphingobacterium</taxon>
    </lineage>
</organism>
<reference evidence="2" key="2">
    <citation type="submission" date="2020-09" db="EMBL/GenBank/DDBJ databases">
        <authorList>
            <person name="Sun Q."/>
            <person name="Zhou Y."/>
        </authorList>
    </citation>
    <scope>NUCLEOTIDE SEQUENCE</scope>
    <source>
        <strain evidence="2">CGMCC 1.15966</strain>
    </source>
</reference>
<evidence type="ECO:0000313" key="3">
    <source>
        <dbReference type="Proteomes" id="UP000614460"/>
    </source>
</evidence>